<accession>A0A3P6EWM8</accession>
<dbReference type="EMBL" id="LR031878">
    <property type="protein sequence ID" value="VDD49487.1"/>
    <property type="molecule type" value="Genomic_DNA"/>
</dbReference>
<reference evidence="1" key="1">
    <citation type="submission" date="2018-11" db="EMBL/GenBank/DDBJ databases">
        <authorList>
            <consortium name="Genoscope - CEA"/>
            <person name="William W."/>
        </authorList>
    </citation>
    <scope>NUCLEOTIDE SEQUENCE</scope>
</reference>
<evidence type="ECO:0000313" key="1">
    <source>
        <dbReference type="EMBL" id="VDD49487.1"/>
    </source>
</evidence>
<dbReference type="AlphaFoldDB" id="A0A3P6EWM8"/>
<proteinExistence type="predicted"/>
<protein>
    <submittedName>
        <fullName evidence="1">Uncharacterized protein</fullName>
    </submittedName>
</protein>
<name>A0A3P6EWM8_BRAOL</name>
<sequence length="35" mass="3982">MMMFSSGSIFGRFLPSSLGSRSMGLRKGRTLGWWR</sequence>
<gene>
    <name evidence="1" type="ORF">BOLC1T01876H</name>
</gene>
<organism evidence="1">
    <name type="scientific">Brassica oleracea</name>
    <name type="common">Wild cabbage</name>
    <dbReference type="NCBI Taxonomy" id="3712"/>
    <lineage>
        <taxon>Eukaryota</taxon>
        <taxon>Viridiplantae</taxon>
        <taxon>Streptophyta</taxon>
        <taxon>Embryophyta</taxon>
        <taxon>Tracheophyta</taxon>
        <taxon>Spermatophyta</taxon>
        <taxon>Magnoliopsida</taxon>
        <taxon>eudicotyledons</taxon>
        <taxon>Gunneridae</taxon>
        <taxon>Pentapetalae</taxon>
        <taxon>rosids</taxon>
        <taxon>malvids</taxon>
        <taxon>Brassicales</taxon>
        <taxon>Brassicaceae</taxon>
        <taxon>Brassiceae</taxon>
        <taxon>Brassica</taxon>
    </lineage>
</organism>